<dbReference type="RefSeq" id="WP_220109799.1">
    <property type="nucleotide sequence ID" value="NZ_JAHZST010000007.1"/>
</dbReference>
<dbReference type="EMBL" id="JAHZST010000007">
    <property type="protein sequence ID" value="MBW8184268.1"/>
    <property type="molecule type" value="Genomic_DNA"/>
</dbReference>
<organism evidence="2 3">
    <name type="scientific">Shewanella nanhaiensis</name>
    <dbReference type="NCBI Taxonomy" id="2864872"/>
    <lineage>
        <taxon>Bacteria</taxon>
        <taxon>Pseudomonadati</taxon>
        <taxon>Pseudomonadota</taxon>
        <taxon>Gammaproteobacteria</taxon>
        <taxon>Alteromonadales</taxon>
        <taxon>Shewanellaceae</taxon>
        <taxon>Shewanella</taxon>
    </lineage>
</organism>
<evidence type="ECO:0000313" key="3">
    <source>
        <dbReference type="Proteomes" id="UP001195963"/>
    </source>
</evidence>
<feature type="signal peptide" evidence="1">
    <location>
        <begin position="1"/>
        <end position="19"/>
    </location>
</feature>
<gene>
    <name evidence="2" type="ORF">K0625_11325</name>
</gene>
<comment type="caution">
    <text evidence="2">The sequence shown here is derived from an EMBL/GenBank/DDBJ whole genome shotgun (WGS) entry which is preliminary data.</text>
</comment>
<dbReference type="Proteomes" id="UP001195963">
    <property type="component" value="Unassembled WGS sequence"/>
</dbReference>
<keyword evidence="1" id="KW-0732">Signal</keyword>
<proteinExistence type="predicted"/>
<sequence>MRYILIFILVLSIPNLCSAWDGTVAGTINTIDVTHGQNYGFRITLKGGPKLCGNNHTWAYLNDSDSNYQVLVSTLLAAKMAGNSVRLYTNQEQNSGNNYCHIGYISVH</sequence>
<feature type="chain" id="PRO_5046032928" evidence="1">
    <location>
        <begin position="20"/>
        <end position="108"/>
    </location>
</feature>
<protein>
    <submittedName>
        <fullName evidence="2">Uncharacterized protein</fullName>
    </submittedName>
</protein>
<evidence type="ECO:0000256" key="1">
    <source>
        <dbReference type="SAM" id="SignalP"/>
    </source>
</evidence>
<accession>A0ABS7E3J5</accession>
<keyword evidence="3" id="KW-1185">Reference proteome</keyword>
<evidence type="ECO:0000313" key="2">
    <source>
        <dbReference type="EMBL" id="MBW8184268.1"/>
    </source>
</evidence>
<reference evidence="2 3" key="1">
    <citation type="submission" date="2021-07" db="EMBL/GenBank/DDBJ databases">
        <title>Shewanella sp. nov, isolated from SCS.</title>
        <authorList>
            <person name="Cao W.R."/>
        </authorList>
    </citation>
    <scope>NUCLEOTIDE SEQUENCE [LARGE SCALE GENOMIC DNA]</scope>
    <source>
        <strain evidence="2 3">NR704-98</strain>
    </source>
</reference>
<name>A0ABS7E3J5_9GAMM</name>